<dbReference type="CDD" id="cd09278">
    <property type="entry name" value="RNase_HI_prokaryote_like"/>
    <property type="match status" value="1"/>
</dbReference>
<keyword evidence="9 11" id="KW-0378">Hydrolase</keyword>
<evidence type="ECO:0000256" key="6">
    <source>
        <dbReference type="ARBA" id="ARBA00022722"/>
    </source>
</evidence>
<dbReference type="Proteomes" id="UP000194968">
    <property type="component" value="Unassembled WGS sequence"/>
</dbReference>
<comment type="subcellular location">
    <subcellularLocation>
        <location evidence="2 11">Cytoplasm</location>
    </subcellularLocation>
</comment>
<evidence type="ECO:0000256" key="1">
    <source>
        <dbReference type="ARBA" id="ARBA00000077"/>
    </source>
</evidence>
<feature type="domain" description="RNase H type-1" evidence="12">
    <location>
        <begin position="1"/>
        <end position="142"/>
    </location>
</feature>
<dbReference type="RefSeq" id="WP_065651259.1">
    <property type="nucleotide sequence ID" value="NZ_CP132382.1"/>
</dbReference>
<comment type="similarity">
    <text evidence="3 11">Belongs to the RNase H family.</text>
</comment>
<protein>
    <recommendedName>
        <fullName evidence="11">Ribonuclease H</fullName>
        <shortName evidence="11">RNase H</shortName>
        <ecNumber evidence="11">3.1.26.4</ecNumber>
    </recommendedName>
</protein>
<feature type="binding site" evidence="11">
    <location>
        <position position="10"/>
    </location>
    <ligand>
        <name>Mg(2+)</name>
        <dbReference type="ChEBI" id="CHEBI:18420"/>
        <label>1</label>
    </ligand>
</feature>
<feature type="binding site" evidence="11">
    <location>
        <position position="48"/>
    </location>
    <ligand>
        <name>Mg(2+)</name>
        <dbReference type="ChEBI" id="CHEBI:18420"/>
        <label>1</label>
    </ligand>
</feature>
<dbReference type="PROSITE" id="PS50879">
    <property type="entry name" value="RNASE_H_1"/>
    <property type="match status" value="1"/>
</dbReference>
<dbReference type="SUPFAM" id="SSF53098">
    <property type="entry name" value="Ribonuclease H-like"/>
    <property type="match status" value="1"/>
</dbReference>
<dbReference type="GO" id="GO:0004523">
    <property type="term" value="F:RNA-DNA hybrid ribonuclease activity"/>
    <property type="evidence" value="ECO:0007669"/>
    <property type="project" value="UniProtKB-UniRule"/>
</dbReference>
<keyword evidence="6 11" id="KW-0540">Nuclease</keyword>
<name>A0A242NVV9_9GAMM</name>
<feature type="binding site" evidence="11">
    <location>
        <position position="134"/>
    </location>
    <ligand>
        <name>Mg(2+)</name>
        <dbReference type="ChEBI" id="CHEBI:18420"/>
        <label>2</label>
    </ligand>
</feature>
<keyword evidence="8 11" id="KW-0255">Endonuclease</keyword>
<dbReference type="GO" id="GO:0003676">
    <property type="term" value="F:nucleic acid binding"/>
    <property type="evidence" value="ECO:0007669"/>
    <property type="project" value="InterPro"/>
</dbReference>
<dbReference type="GO" id="GO:0043137">
    <property type="term" value="P:DNA replication, removal of RNA primer"/>
    <property type="evidence" value="ECO:0007669"/>
    <property type="project" value="TreeGrafter"/>
</dbReference>
<dbReference type="InterPro" id="IPR036397">
    <property type="entry name" value="RNaseH_sf"/>
</dbReference>
<evidence type="ECO:0000256" key="9">
    <source>
        <dbReference type="ARBA" id="ARBA00022801"/>
    </source>
</evidence>
<organism evidence="13 14">
    <name type="scientific">Gilliamella apis</name>
    <dbReference type="NCBI Taxonomy" id="1970738"/>
    <lineage>
        <taxon>Bacteria</taxon>
        <taxon>Pseudomonadati</taxon>
        <taxon>Pseudomonadota</taxon>
        <taxon>Gammaproteobacteria</taxon>
        <taxon>Orbales</taxon>
        <taxon>Orbaceae</taxon>
        <taxon>Gilliamella</taxon>
    </lineage>
</organism>
<evidence type="ECO:0000256" key="3">
    <source>
        <dbReference type="ARBA" id="ARBA00005300"/>
    </source>
</evidence>
<reference evidence="13 14" key="1">
    <citation type="submission" date="2017-03" db="EMBL/GenBank/DDBJ databases">
        <title>Comparative genomics of honeybee gut symbionts reveal geographically distinct and subgroup specific antibiotic resistance.</title>
        <authorList>
            <person name="Ludvigsen J."/>
            <person name="Porcellato D."/>
            <person name="Labee-Lund T.M."/>
            <person name="Amdam G.V."/>
            <person name="Rudi K."/>
        </authorList>
    </citation>
    <scope>NUCLEOTIDE SEQUENCE [LARGE SCALE GENOMIC DNA]</scope>
    <source>
        <strain evidence="13 14">A-4-12</strain>
    </source>
</reference>
<feature type="binding site" evidence="11">
    <location>
        <position position="70"/>
    </location>
    <ligand>
        <name>Mg(2+)</name>
        <dbReference type="ChEBI" id="CHEBI:18420"/>
        <label>1</label>
    </ligand>
</feature>
<dbReference type="PANTHER" id="PTHR10642:SF26">
    <property type="entry name" value="RIBONUCLEASE H1"/>
    <property type="match status" value="1"/>
</dbReference>
<dbReference type="GeneID" id="99745067"/>
<dbReference type="Gene3D" id="3.30.420.10">
    <property type="entry name" value="Ribonuclease H-like superfamily/Ribonuclease H"/>
    <property type="match status" value="1"/>
</dbReference>
<keyword evidence="10 11" id="KW-0460">Magnesium</keyword>
<dbReference type="InterPro" id="IPR022892">
    <property type="entry name" value="RNaseHI"/>
</dbReference>
<keyword evidence="7 11" id="KW-0479">Metal-binding</keyword>
<evidence type="ECO:0000256" key="7">
    <source>
        <dbReference type="ARBA" id="ARBA00022723"/>
    </source>
</evidence>
<dbReference type="NCBIfam" id="NF001236">
    <property type="entry name" value="PRK00203.1"/>
    <property type="match status" value="1"/>
</dbReference>
<dbReference type="InterPro" id="IPR012337">
    <property type="entry name" value="RNaseH-like_sf"/>
</dbReference>
<dbReference type="Pfam" id="PF00075">
    <property type="entry name" value="RNase_H"/>
    <property type="match status" value="1"/>
</dbReference>
<dbReference type="GO" id="GO:0000287">
    <property type="term" value="F:magnesium ion binding"/>
    <property type="evidence" value="ECO:0007669"/>
    <property type="project" value="UniProtKB-UniRule"/>
</dbReference>
<gene>
    <name evidence="11" type="primary">rnhA</name>
    <name evidence="13" type="ORF">B6D06_03970</name>
</gene>
<accession>A0A242P5V5</accession>
<keyword evidence="5 11" id="KW-0963">Cytoplasm</keyword>
<comment type="subunit">
    <text evidence="4 11">Monomer.</text>
</comment>
<evidence type="ECO:0000256" key="11">
    <source>
        <dbReference type="HAMAP-Rule" id="MF_00042"/>
    </source>
</evidence>
<dbReference type="PANTHER" id="PTHR10642">
    <property type="entry name" value="RIBONUCLEASE H1"/>
    <property type="match status" value="1"/>
</dbReference>
<dbReference type="FunFam" id="3.30.420.10:FF:000008">
    <property type="entry name" value="Ribonuclease H"/>
    <property type="match status" value="1"/>
</dbReference>
<dbReference type="EMBL" id="NASK01000085">
    <property type="protein sequence ID" value="OTQ50649.1"/>
    <property type="molecule type" value="Genomic_DNA"/>
</dbReference>
<accession>A0A242NVV9</accession>
<evidence type="ECO:0000313" key="13">
    <source>
        <dbReference type="EMBL" id="OTQ50649.1"/>
    </source>
</evidence>
<comment type="cofactor">
    <cofactor evidence="11">
        <name>Mg(2+)</name>
        <dbReference type="ChEBI" id="CHEBI:18420"/>
    </cofactor>
    <text evidence="11">Binds 1 Mg(2+) ion per subunit. May bind a second metal ion at a regulatory site, or after substrate binding.</text>
</comment>
<feature type="binding site" evidence="11">
    <location>
        <position position="10"/>
    </location>
    <ligand>
        <name>Mg(2+)</name>
        <dbReference type="ChEBI" id="CHEBI:18420"/>
        <label>2</label>
    </ligand>
</feature>
<comment type="catalytic activity">
    <reaction evidence="1 11">
        <text>Endonucleolytic cleavage to 5'-phosphomonoester.</text>
        <dbReference type="EC" id="3.1.26.4"/>
    </reaction>
</comment>
<sequence>MQKNIEIFTDGSCLGNPGPGGYAAILKYKENEKVLAQGYFNTTNNRMELLAAIVALELLKEPCQIKLYSDSQYLRNGISNWIYGWKKNGWKTAKKQPVKNVDLWQRLDVLAKLHTIEWIWVKGHAGHIENERCDEIAKTQAESPTLHDTIFEASLTD</sequence>
<comment type="caution">
    <text evidence="13">The sequence shown here is derived from an EMBL/GenBank/DDBJ whole genome shotgun (WGS) entry which is preliminary data.</text>
</comment>
<dbReference type="OrthoDB" id="7845843at2"/>
<dbReference type="GO" id="GO:0005737">
    <property type="term" value="C:cytoplasm"/>
    <property type="evidence" value="ECO:0007669"/>
    <property type="project" value="UniProtKB-SubCell"/>
</dbReference>
<evidence type="ECO:0000256" key="2">
    <source>
        <dbReference type="ARBA" id="ARBA00004496"/>
    </source>
</evidence>
<dbReference type="HAMAP" id="MF_00042">
    <property type="entry name" value="RNase_H"/>
    <property type="match status" value="1"/>
</dbReference>
<evidence type="ECO:0000313" key="14">
    <source>
        <dbReference type="Proteomes" id="UP000194968"/>
    </source>
</evidence>
<dbReference type="InterPro" id="IPR050092">
    <property type="entry name" value="RNase_H"/>
</dbReference>
<dbReference type="EC" id="3.1.26.4" evidence="11"/>
<comment type="function">
    <text evidence="11">Endonuclease that specifically degrades the RNA of RNA-DNA hybrids.</text>
</comment>
<evidence type="ECO:0000259" key="12">
    <source>
        <dbReference type="PROSITE" id="PS50879"/>
    </source>
</evidence>
<evidence type="ECO:0000256" key="5">
    <source>
        <dbReference type="ARBA" id="ARBA00022490"/>
    </source>
</evidence>
<proteinExistence type="inferred from homology"/>
<dbReference type="AlphaFoldDB" id="A0A242NVV9"/>
<dbReference type="InterPro" id="IPR002156">
    <property type="entry name" value="RNaseH_domain"/>
</dbReference>
<evidence type="ECO:0000256" key="10">
    <source>
        <dbReference type="ARBA" id="ARBA00022842"/>
    </source>
</evidence>
<evidence type="ECO:0000256" key="4">
    <source>
        <dbReference type="ARBA" id="ARBA00011245"/>
    </source>
</evidence>
<evidence type="ECO:0000256" key="8">
    <source>
        <dbReference type="ARBA" id="ARBA00022759"/>
    </source>
</evidence>